<evidence type="ECO:0000313" key="2">
    <source>
        <dbReference type="EMBL" id="TFE87107.1"/>
    </source>
</evidence>
<dbReference type="InterPro" id="IPR000944">
    <property type="entry name" value="Tscrpt_reg_Rrf2"/>
</dbReference>
<gene>
    <name evidence="2" type="ORF">B5M42_13180</name>
</gene>
<accession>A0A4Y8Q0B0</accession>
<protein>
    <submittedName>
        <fullName evidence="2">Transcriptional regulator</fullName>
    </submittedName>
</protein>
<keyword evidence="3" id="KW-1185">Reference proteome</keyword>
<dbReference type="InterPro" id="IPR036388">
    <property type="entry name" value="WH-like_DNA-bd_sf"/>
</dbReference>
<evidence type="ECO:0000313" key="3">
    <source>
        <dbReference type="Proteomes" id="UP000298246"/>
    </source>
</evidence>
<dbReference type="EMBL" id="MYFO01000015">
    <property type="protein sequence ID" value="TFE87107.1"/>
    <property type="molecule type" value="Genomic_DNA"/>
</dbReference>
<dbReference type="PROSITE" id="PS51197">
    <property type="entry name" value="HTH_RRF2_2"/>
    <property type="match status" value="1"/>
</dbReference>
<feature type="chain" id="PRO_5021393838" evidence="1">
    <location>
        <begin position="22"/>
        <end position="135"/>
    </location>
</feature>
<dbReference type="PANTHER" id="PTHR33221">
    <property type="entry name" value="WINGED HELIX-TURN-HELIX TRANSCRIPTIONAL REGULATOR, RRF2 FAMILY"/>
    <property type="match status" value="1"/>
</dbReference>
<organism evidence="2 3">
    <name type="scientific">Paenibacillus athensensis</name>
    <dbReference type="NCBI Taxonomy" id="1967502"/>
    <lineage>
        <taxon>Bacteria</taxon>
        <taxon>Bacillati</taxon>
        <taxon>Bacillota</taxon>
        <taxon>Bacilli</taxon>
        <taxon>Bacillales</taxon>
        <taxon>Paenibacillaceae</taxon>
        <taxon>Paenibacillus</taxon>
    </lineage>
</organism>
<proteinExistence type="predicted"/>
<comment type="caution">
    <text evidence="2">The sequence shown here is derived from an EMBL/GenBank/DDBJ whole genome shotgun (WGS) entry which is preliminary data.</text>
</comment>
<dbReference type="OrthoDB" id="9808360at2"/>
<keyword evidence="1" id="KW-0732">Signal</keyword>
<reference evidence="2 3" key="1">
    <citation type="submission" date="2017-03" db="EMBL/GenBank/DDBJ databases">
        <title>Isolation of Levoglucosan Utilizing Bacteria.</title>
        <authorList>
            <person name="Arya A.S."/>
        </authorList>
    </citation>
    <scope>NUCLEOTIDE SEQUENCE [LARGE SCALE GENOMIC DNA]</scope>
    <source>
        <strain evidence="2 3">MEC069</strain>
    </source>
</reference>
<dbReference type="NCBIfam" id="TIGR00738">
    <property type="entry name" value="rrf2_super"/>
    <property type="match status" value="1"/>
</dbReference>
<dbReference type="RefSeq" id="WP_134753544.1">
    <property type="nucleotide sequence ID" value="NZ_MYFO02000013.1"/>
</dbReference>
<dbReference type="GO" id="GO:0003700">
    <property type="term" value="F:DNA-binding transcription factor activity"/>
    <property type="evidence" value="ECO:0007669"/>
    <property type="project" value="TreeGrafter"/>
</dbReference>
<dbReference type="AlphaFoldDB" id="A0A4Y8Q0B0"/>
<dbReference type="PROSITE" id="PS01332">
    <property type="entry name" value="HTH_RRF2_1"/>
    <property type="match status" value="1"/>
</dbReference>
<dbReference type="GO" id="GO:0005829">
    <property type="term" value="C:cytosol"/>
    <property type="evidence" value="ECO:0007669"/>
    <property type="project" value="TreeGrafter"/>
</dbReference>
<dbReference type="Gene3D" id="1.10.10.10">
    <property type="entry name" value="Winged helix-like DNA-binding domain superfamily/Winged helix DNA-binding domain"/>
    <property type="match status" value="1"/>
</dbReference>
<sequence length="135" mass="14795">MKYSKATNYALHAMMHLMASASSKPVGVQQLAKTLHVSPTYLSKILTSLVKARIIESASGVNGGYRLLATREDVSFFDIIQAIEGSGSLFDCNLGHPPDTCLIQRVMTEAEQAMEQMLKQKKLIDLCAEFSSVPM</sequence>
<name>A0A4Y8Q0B0_9BACL</name>
<dbReference type="Proteomes" id="UP000298246">
    <property type="component" value="Unassembled WGS sequence"/>
</dbReference>
<evidence type="ECO:0000256" key="1">
    <source>
        <dbReference type="SAM" id="SignalP"/>
    </source>
</evidence>
<dbReference type="InterPro" id="IPR036390">
    <property type="entry name" value="WH_DNA-bd_sf"/>
</dbReference>
<feature type="signal peptide" evidence="1">
    <location>
        <begin position="1"/>
        <end position="21"/>
    </location>
</feature>
<dbReference type="Pfam" id="PF02082">
    <property type="entry name" value="Rrf2"/>
    <property type="match status" value="1"/>
</dbReference>
<dbReference type="SUPFAM" id="SSF46785">
    <property type="entry name" value="Winged helix' DNA-binding domain"/>
    <property type="match status" value="1"/>
</dbReference>
<dbReference type="InterPro" id="IPR030489">
    <property type="entry name" value="TR_Rrf2-type_CS"/>
</dbReference>
<dbReference type="PANTHER" id="PTHR33221:SF9">
    <property type="entry name" value="RRF2 FAMILY PROTEIN"/>
    <property type="match status" value="1"/>
</dbReference>